<comment type="subcellular location">
    <subcellularLocation>
        <location evidence="1">Membrane</location>
        <topology evidence="1">Multi-pass membrane protein</topology>
    </subcellularLocation>
</comment>
<dbReference type="PANTHER" id="PTHR23504:SF114">
    <property type="entry name" value="PROTEIN ZINC INDUCED FACILITATOR-LIKE 1"/>
    <property type="match status" value="1"/>
</dbReference>
<dbReference type="GO" id="GO:0090333">
    <property type="term" value="P:regulation of stomatal closure"/>
    <property type="evidence" value="ECO:0007669"/>
    <property type="project" value="TreeGrafter"/>
</dbReference>
<reference evidence="8" key="1">
    <citation type="submission" date="2023-02" db="EMBL/GenBank/DDBJ databases">
        <title>Genome of toxic invasive species Heracleum sosnowskyi carries increased number of genes despite the absence of recent whole-genome duplications.</title>
        <authorList>
            <person name="Schelkunov M."/>
            <person name="Shtratnikova V."/>
            <person name="Makarenko M."/>
            <person name="Klepikova A."/>
            <person name="Omelchenko D."/>
            <person name="Novikova G."/>
            <person name="Obukhova E."/>
            <person name="Bogdanov V."/>
            <person name="Penin A."/>
            <person name="Logacheva M."/>
        </authorList>
    </citation>
    <scope>NUCLEOTIDE SEQUENCE</scope>
    <source>
        <strain evidence="8">Hsosn_3</strain>
        <tissue evidence="8">Leaf</tissue>
    </source>
</reference>
<proteinExistence type="inferred from homology"/>
<comment type="similarity">
    <text evidence="6">Belongs to the major facilitator superfamily. Phosphate:H(+) symporter (TC 2.A.1.9) family.</text>
</comment>
<evidence type="ECO:0000256" key="2">
    <source>
        <dbReference type="ARBA" id="ARBA00022448"/>
    </source>
</evidence>
<keyword evidence="4 7" id="KW-1133">Transmembrane helix</keyword>
<dbReference type="GO" id="GO:0005886">
    <property type="term" value="C:plasma membrane"/>
    <property type="evidence" value="ECO:0007669"/>
    <property type="project" value="TreeGrafter"/>
</dbReference>
<feature type="transmembrane region" description="Helical" evidence="7">
    <location>
        <begin position="284"/>
        <end position="303"/>
    </location>
</feature>
<protein>
    <submittedName>
        <fullName evidence="8">Peptide/nitrate transporter</fullName>
    </submittedName>
</protein>
<keyword evidence="3 7" id="KW-0812">Transmembrane</keyword>
<evidence type="ECO:0000313" key="9">
    <source>
        <dbReference type="Proteomes" id="UP001237642"/>
    </source>
</evidence>
<dbReference type="Proteomes" id="UP001237642">
    <property type="component" value="Unassembled WGS sequence"/>
</dbReference>
<dbReference type="Gene3D" id="1.20.1250.20">
    <property type="entry name" value="MFS general substrate transporter like domains"/>
    <property type="match status" value="2"/>
</dbReference>
<name>A0AAD8H875_9APIA</name>
<evidence type="ECO:0000256" key="1">
    <source>
        <dbReference type="ARBA" id="ARBA00004141"/>
    </source>
</evidence>
<dbReference type="InterPro" id="IPR001958">
    <property type="entry name" value="Tet-R_TetA/multi-R_MdtG-like"/>
</dbReference>
<dbReference type="SUPFAM" id="SSF103473">
    <property type="entry name" value="MFS general substrate transporter"/>
    <property type="match status" value="1"/>
</dbReference>
<keyword evidence="5 7" id="KW-0472">Membrane</keyword>
<reference evidence="8" key="2">
    <citation type="submission" date="2023-05" db="EMBL/GenBank/DDBJ databases">
        <authorList>
            <person name="Schelkunov M.I."/>
        </authorList>
    </citation>
    <scope>NUCLEOTIDE SEQUENCE</scope>
    <source>
        <strain evidence="8">Hsosn_3</strain>
        <tissue evidence="8">Leaf</tissue>
    </source>
</reference>
<evidence type="ECO:0000256" key="7">
    <source>
        <dbReference type="SAM" id="Phobius"/>
    </source>
</evidence>
<feature type="transmembrane region" description="Helical" evidence="7">
    <location>
        <begin position="37"/>
        <end position="58"/>
    </location>
</feature>
<feature type="transmembrane region" description="Helical" evidence="7">
    <location>
        <begin position="177"/>
        <end position="200"/>
    </location>
</feature>
<evidence type="ECO:0000256" key="3">
    <source>
        <dbReference type="ARBA" id="ARBA00022692"/>
    </source>
</evidence>
<keyword evidence="2" id="KW-0813">Transport</keyword>
<dbReference type="GO" id="GO:0022821">
    <property type="term" value="F:solute:potassium antiporter activity"/>
    <property type="evidence" value="ECO:0007669"/>
    <property type="project" value="TreeGrafter"/>
</dbReference>
<evidence type="ECO:0000256" key="5">
    <source>
        <dbReference type="ARBA" id="ARBA00023136"/>
    </source>
</evidence>
<keyword evidence="9" id="KW-1185">Reference proteome</keyword>
<feature type="transmembrane region" description="Helical" evidence="7">
    <location>
        <begin position="245"/>
        <end position="272"/>
    </location>
</feature>
<dbReference type="GO" id="GO:0009705">
    <property type="term" value="C:plant-type vacuole membrane"/>
    <property type="evidence" value="ECO:0007669"/>
    <property type="project" value="TreeGrafter"/>
</dbReference>
<accession>A0AAD8H875</accession>
<comment type="caution">
    <text evidence="8">The sequence shown here is derived from an EMBL/GenBank/DDBJ whole genome shotgun (WGS) entry which is preliminary data.</text>
</comment>
<gene>
    <name evidence="8" type="ORF">POM88_047179</name>
</gene>
<evidence type="ECO:0000256" key="4">
    <source>
        <dbReference type="ARBA" id="ARBA00022989"/>
    </source>
</evidence>
<feature type="transmembrane region" description="Helical" evidence="7">
    <location>
        <begin position="206"/>
        <end position="233"/>
    </location>
</feature>
<evidence type="ECO:0000256" key="6">
    <source>
        <dbReference type="ARBA" id="ARBA00044504"/>
    </source>
</evidence>
<dbReference type="PANTHER" id="PTHR23504">
    <property type="entry name" value="MAJOR FACILITATOR SUPERFAMILY DOMAIN-CONTAINING PROTEIN 10"/>
    <property type="match status" value="1"/>
</dbReference>
<dbReference type="PRINTS" id="PR01035">
    <property type="entry name" value="TCRTETA"/>
</dbReference>
<dbReference type="EMBL" id="JAUIZM010000010">
    <property type="protein sequence ID" value="KAK1362705.1"/>
    <property type="molecule type" value="Genomic_DNA"/>
</dbReference>
<feature type="transmembrane region" description="Helical" evidence="7">
    <location>
        <begin position="114"/>
        <end position="134"/>
    </location>
</feature>
<feature type="transmembrane region" description="Helical" evidence="7">
    <location>
        <begin position="154"/>
        <end position="170"/>
    </location>
</feature>
<dbReference type="InterPro" id="IPR036259">
    <property type="entry name" value="MFS_trans_sf"/>
</dbReference>
<sequence>MAVITRFLLGSLNGLLGPIKAYTCEIFREEHHALGLSVVAAAWGTGLILGPALGGFLAQETLHKHELRKISSDDSIEILESAPIESDATEYASQETKSNSKENLFTNWPLMSSILVYCVFSIHEMAYLEIFPLWAESPRRLGGLSYSTVDVGEVLAISGLGLLIFQIFLYPQLEKKLGCILITRISAAVSIPLLTSYTYIAMLSGILLTISINIASVLKNSLCEFIVTGLFILQNRAVDQDQRGAANGIAMALMSLSKAVGPAIGGALLSWAQGRLDAAFLPGPQMVFFILNIVQAIGVAMTFKPFLVERQL</sequence>
<dbReference type="AlphaFoldDB" id="A0AAD8H875"/>
<organism evidence="8 9">
    <name type="scientific">Heracleum sosnowskyi</name>
    <dbReference type="NCBI Taxonomy" id="360622"/>
    <lineage>
        <taxon>Eukaryota</taxon>
        <taxon>Viridiplantae</taxon>
        <taxon>Streptophyta</taxon>
        <taxon>Embryophyta</taxon>
        <taxon>Tracheophyta</taxon>
        <taxon>Spermatophyta</taxon>
        <taxon>Magnoliopsida</taxon>
        <taxon>eudicotyledons</taxon>
        <taxon>Gunneridae</taxon>
        <taxon>Pentapetalae</taxon>
        <taxon>asterids</taxon>
        <taxon>campanulids</taxon>
        <taxon>Apiales</taxon>
        <taxon>Apiaceae</taxon>
        <taxon>Apioideae</taxon>
        <taxon>apioid superclade</taxon>
        <taxon>Tordylieae</taxon>
        <taxon>Tordyliinae</taxon>
        <taxon>Heracleum</taxon>
    </lineage>
</organism>
<evidence type="ECO:0000313" key="8">
    <source>
        <dbReference type="EMBL" id="KAK1362705.1"/>
    </source>
</evidence>